<keyword evidence="15" id="KW-0560">Oxidoreductase</keyword>
<name>D9Y1V7_9ACTN</name>
<sequence>MPPGAPTARSSSVTTAWSAGSWSAHSAPSAPSRAPGREQSRSPPTAGPCSTCSPLTEAPDVHGHPDHRARRPRHGRPALPRGARRARPDRHPPRGRPVRGAAPGVRPRPAHLVLLGEHARGPVADGPGVPRAARHRTAPRRPGGDHRPRGAPGDGPFRAGRRLRRAGPGHRLPSRFVPPVPNKDARGAASSTARSRTCSRSRSTRGGRRPGAVVGGGLLGLEAAGALKGLGLTSHIVEFAPRLMPVQVDEGGGAALLRTIEDMGLSVHTGVGTQEIVVGDDGAVTGMKLSDGSELATDLVVFSAGVRPRDQLARAAGLAVGERGGVAVDEQCRTVTDPRVFAIGECALAADGRVYGLVAPGYEQAETVAATIAGDEAAFAGADLSTKLKLLGVDVASFGDAHGTAADCLDVVYADSRAGLYKKLVVGRDGTLLGGILVGDAEAYGTLKAFTGSVPPVSPESLVLPAGAGAPVQLGPSALPDDAIICSCNNVRKGTIREAVTEHHCTTVPEVKKCTKAGTTCGSCVKVLGQLLNAELEASGVEVDKGLCGCFSQTREELYEIVLALRVTSYRELLDRHGREGARGGDGCEVCKPAVGSIIASLAPTIGAGTHVLDGEQAALQDTNDHFLANLQKNGSYSVVPRVPGGEIAPEKLIVIGEIARDFGLYTKITGGQRIDMFGARVEQLPLIWTRLVDAGFESGHAYGKSLRTVKSCVGQTWCRYGVQDSVRMAIDLELRYRGLRSPHKLKSAVSGCQRECAEAQSKDFGVIATASGWNLYVGGNGGATPRHADLLAQDLSDAELIRLIDRFLMFYIRTADRLERTSVWLDRIPGGLDHVRDVVVHDSLGICDELEALMAAHVAHYRDEWAETINDPEKLARFVSFVNAPDTPDPVVAFVPERDQMKPDLPLLAVGLRPADDILEGTATR</sequence>
<dbReference type="SUPFAM" id="SSF55124">
    <property type="entry name" value="Nitrite/Sulfite reductase N-terminal domain-like"/>
    <property type="match status" value="1"/>
</dbReference>
<feature type="domain" description="Nitrite/sulphite reductase 4Fe-4S" evidence="22">
    <location>
        <begin position="704"/>
        <end position="840"/>
    </location>
</feature>
<comment type="cofactor">
    <cofactor evidence="2">
        <name>[4Fe-4S] cluster</name>
        <dbReference type="ChEBI" id="CHEBI:49883"/>
    </cofactor>
</comment>
<dbReference type="Pfam" id="PF07992">
    <property type="entry name" value="Pyr_redox_2"/>
    <property type="match status" value="1"/>
</dbReference>
<accession>D9Y1V7</accession>
<evidence type="ECO:0000256" key="3">
    <source>
        <dbReference type="ARBA" id="ARBA00001974"/>
    </source>
</evidence>
<organism evidence="27 28">
    <name type="scientific">Streptomyces griseoflavus Tu4000</name>
    <dbReference type="NCBI Taxonomy" id="467200"/>
    <lineage>
        <taxon>Bacteria</taxon>
        <taxon>Bacillati</taxon>
        <taxon>Actinomycetota</taxon>
        <taxon>Actinomycetes</taxon>
        <taxon>Kitasatosporales</taxon>
        <taxon>Streptomycetaceae</taxon>
        <taxon>Streptomyces</taxon>
    </lineage>
</organism>
<evidence type="ECO:0000256" key="19">
    <source>
        <dbReference type="ARBA" id="ARBA00034078"/>
    </source>
</evidence>
<feature type="domain" description="NADH-rubredoxin oxidoreductase C-terminal" evidence="26">
    <location>
        <begin position="385"/>
        <end position="448"/>
    </location>
</feature>
<dbReference type="Pfam" id="PF18267">
    <property type="entry name" value="Rubredoxin_C"/>
    <property type="match status" value="1"/>
</dbReference>
<dbReference type="HOGENOM" id="CLU_003291_0_0_11"/>
<feature type="domain" description="BFD-like [2Fe-2S]-binding" evidence="24">
    <location>
        <begin position="484"/>
        <end position="533"/>
    </location>
</feature>
<dbReference type="AlphaFoldDB" id="D9Y1V7"/>
<dbReference type="InterPro" id="IPR012744">
    <property type="entry name" value="Nitri_red_NirB"/>
</dbReference>
<dbReference type="Gene3D" id="3.30.390.30">
    <property type="match status" value="1"/>
</dbReference>
<keyword evidence="17" id="KW-0411">Iron-sulfur</keyword>
<keyword evidence="10" id="KW-0285">Flavoprotein</keyword>
<proteinExistence type="inferred from homology"/>
<evidence type="ECO:0000256" key="21">
    <source>
        <dbReference type="SAM" id="MobiDB-lite"/>
    </source>
</evidence>
<evidence type="ECO:0000256" key="2">
    <source>
        <dbReference type="ARBA" id="ARBA00001966"/>
    </source>
</evidence>
<dbReference type="UniPathway" id="UPA00653"/>
<evidence type="ECO:0000256" key="6">
    <source>
        <dbReference type="ARBA" id="ARBA00010429"/>
    </source>
</evidence>
<evidence type="ECO:0000256" key="16">
    <source>
        <dbReference type="ARBA" id="ARBA00023004"/>
    </source>
</evidence>
<dbReference type="GO" id="GO:0050661">
    <property type="term" value="F:NADP binding"/>
    <property type="evidence" value="ECO:0007669"/>
    <property type="project" value="InterPro"/>
</dbReference>
<dbReference type="SUPFAM" id="SSF56014">
    <property type="entry name" value="Nitrite and sulphite reductase 4Fe-4S domain-like"/>
    <property type="match status" value="1"/>
</dbReference>
<dbReference type="GO" id="GO:0015980">
    <property type="term" value="P:energy derivation by oxidation of organic compounds"/>
    <property type="evidence" value="ECO:0007669"/>
    <property type="project" value="UniProtKB-ARBA"/>
</dbReference>
<evidence type="ECO:0000313" key="27">
    <source>
        <dbReference type="EMBL" id="EFL41472.1"/>
    </source>
</evidence>
<dbReference type="CDD" id="cd19943">
    <property type="entry name" value="NirB_Fer2_BFD-like_1"/>
    <property type="match status" value="1"/>
</dbReference>
<dbReference type="PRINTS" id="PR00397">
    <property type="entry name" value="SIROHAEM"/>
</dbReference>
<evidence type="ECO:0000256" key="1">
    <source>
        <dbReference type="ARBA" id="ARBA00001929"/>
    </source>
</evidence>
<evidence type="ECO:0000256" key="15">
    <source>
        <dbReference type="ARBA" id="ARBA00023002"/>
    </source>
</evidence>
<dbReference type="eggNOG" id="COG1251">
    <property type="taxonomic scope" value="Bacteria"/>
</dbReference>
<dbReference type="InterPro" id="IPR006066">
    <property type="entry name" value="NO2/SO3_Rdtase_FeS/sirohaem_BS"/>
</dbReference>
<dbReference type="Gene3D" id="3.50.50.60">
    <property type="entry name" value="FAD/NAD(P)-binding domain"/>
    <property type="match status" value="2"/>
</dbReference>
<evidence type="ECO:0000256" key="8">
    <source>
        <dbReference type="ARBA" id="ARBA00022485"/>
    </source>
</evidence>
<dbReference type="Gene3D" id="1.10.10.1100">
    <property type="entry name" value="BFD-like [2Fe-2S]-binding domain"/>
    <property type="match status" value="1"/>
</dbReference>
<keyword evidence="16" id="KW-0408">Iron</keyword>
<dbReference type="FunFam" id="1.10.10.1100:FF:000002">
    <property type="entry name" value="Nitrite reductase large subunit"/>
    <property type="match status" value="1"/>
</dbReference>
<comment type="cofactor">
    <cofactor evidence="1">
        <name>siroheme</name>
        <dbReference type="ChEBI" id="CHEBI:60052"/>
    </cofactor>
</comment>
<dbReference type="InterPro" id="IPR016156">
    <property type="entry name" value="FAD/NAD-linked_Rdtase_dimer_sf"/>
</dbReference>
<evidence type="ECO:0000256" key="12">
    <source>
        <dbReference type="ARBA" id="ARBA00022723"/>
    </source>
</evidence>
<keyword evidence="9" id="KW-0349">Heme</keyword>
<comment type="pathway">
    <text evidence="5">Nitrogen metabolism; nitrate reduction (assimilation).</text>
</comment>
<evidence type="ECO:0000256" key="20">
    <source>
        <dbReference type="ARBA" id="ARBA00049518"/>
    </source>
</evidence>
<dbReference type="PANTHER" id="PTHR43809:SF1">
    <property type="entry name" value="NITRITE REDUCTASE (NADH) LARGE SUBUNIT"/>
    <property type="match status" value="1"/>
</dbReference>
<dbReference type="InterPro" id="IPR041854">
    <property type="entry name" value="BFD-like_2Fe2S-bd_dom_sf"/>
</dbReference>
<dbReference type="GO" id="GO:0050311">
    <property type="term" value="F:sulfite reductase (ferredoxin) activity"/>
    <property type="evidence" value="ECO:0007669"/>
    <property type="project" value="UniProtKB-EC"/>
</dbReference>
<keyword evidence="8" id="KW-0004">4Fe-4S</keyword>
<comment type="catalytic activity">
    <reaction evidence="20">
        <text>hydrogen sulfide + 6 oxidized [2Fe-2S]-[ferredoxin] + 3 H2O = sulfite + 6 reduced [2Fe-2S]-[ferredoxin] + 7 H(+)</text>
        <dbReference type="Rhea" id="RHEA:23132"/>
        <dbReference type="Rhea" id="RHEA-COMP:10000"/>
        <dbReference type="Rhea" id="RHEA-COMP:10001"/>
        <dbReference type="ChEBI" id="CHEBI:15377"/>
        <dbReference type="ChEBI" id="CHEBI:15378"/>
        <dbReference type="ChEBI" id="CHEBI:17359"/>
        <dbReference type="ChEBI" id="CHEBI:29919"/>
        <dbReference type="ChEBI" id="CHEBI:33737"/>
        <dbReference type="ChEBI" id="CHEBI:33738"/>
        <dbReference type="EC" id="1.8.7.1"/>
    </reaction>
</comment>
<dbReference type="GO" id="GO:0050660">
    <property type="term" value="F:flavin adenine dinucleotide binding"/>
    <property type="evidence" value="ECO:0007669"/>
    <property type="project" value="InterPro"/>
</dbReference>
<feature type="compositionally biased region" description="Low complexity" evidence="21">
    <location>
        <begin position="187"/>
        <end position="196"/>
    </location>
</feature>
<evidence type="ECO:0000259" key="23">
    <source>
        <dbReference type="Pfam" id="PF03460"/>
    </source>
</evidence>
<evidence type="ECO:0000259" key="25">
    <source>
        <dbReference type="Pfam" id="PF07992"/>
    </source>
</evidence>
<dbReference type="Pfam" id="PF03460">
    <property type="entry name" value="NIR_SIR_ferr"/>
    <property type="match status" value="1"/>
</dbReference>
<dbReference type="NCBIfam" id="TIGR02374">
    <property type="entry name" value="nitri_red_nirB"/>
    <property type="match status" value="1"/>
</dbReference>
<evidence type="ECO:0000313" key="28">
    <source>
        <dbReference type="Proteomes" id="UP000002968"/>
    </source>
</evidence>
<dbReference type="FunFam" id="3.30.413.10:FF:000007">
    <property type="entry name" value="Nitrite reductase [NAD(P)H] large subunit"/>
    <property type="match status" value="1"/>
</dbReference>
<keyword evidence="28" id="KW-1185">Reference proteome</keyword>
<dbReference type="InterPro" id="IPR036136">
    <property type="entry name" value="Nit/Sulf_reduc_fer-like_dom_sf"/>
</dbReference>
<dbReference type="Pfam" id="PF01077">
    <property type="entry name" value="NIR_SIR"/>
    <property type="match status" value="1"/>
</dbReference>
<evidence type="ECO:0000259" key="22">
    <source>
        <dbReference type="Pfam" id="PF01077"/>
    </source>
</evidence>
<dbReference type="GO" id="GO:0046872">
    <property type="term" value="F:metal ion binding"/>
    <property type="evidence" value="ECO:0007669"/>
    <property type="project" value="UniProtKB-KW"/>
</dbReference>
<keyword evidence="12" id="KW-0479">Metal-binding</keyword>
<dbReference type="Gene3D" id="3.30.413.10">
    <property type="entry name" value="Sulfite Reductase Hemoprotein, domain 1"/>
    <property type="match status" value="1"/>
</dbReference>
<keyword evidence="14" id="KW-0274">FAD</keyword>
<feature type="region of interest" description="Disordered" evidence="21">
    <location>
        <begin position="1"/>
        <end position="212"/>
    </location>
</feature>
<dbReference type="GO" id="GO:0051539">
    <property type="term" value="F:4 iron, 4 sulfur cluster binding"/>
    <property type="evidence" value="ECO:0007669"/>
    <property type="project" value="UniProtKB-KW"/>
</dbReference>
<evidence type="ECO:0000256" key="7">
    <source>
        <dbReference type="ARBA" id="ARBA00012353"/>
    </source>
</evidence>
<evidence type="ECO:0000256" key="13">
    <source>
        <dbReference type="ARBA" id="ARBA00022784"/>
    </source>
</evidence>
<feature type="compositionally biased region" description="Basic residues" evidence="21">
    <location>
        <begin position="159"/>
        <end position="168"/>
    </location>
</feature>
<evidence type="ECO:0000259" key="26">
    <source>
        <dbReference type="Pfam" id="PF18267"/>
    </source>
</evidence>
<dbReference type="Pfam" id="PF04324">
    <property type="entry name" value="Fer2_BFD"/>
    <property type="match status" value="1"/>
</dbReference>
<dbReference type="GO" id="GO:0020037">
    <property type="term" value="F:heme binding"/>
    <property type="evidence" value="ECO:0007669"/>
    <property type="project" value="InterPro"/>
</dbReference>
<comment type="cofactor">
    <cofactor evidence="3">
        <name>FAD</name>
        <dbReference type="ChEBI" id="CHEBI:57692"/>
    </cofactor>
</comment>
<keyword evidence="18" id="KW-0534">Nitrate assimilation</keyword>
<feature type="compositionally biased region" description="Basic residues" evidence="21">
    <location>
        <begin position="67"/>
        <end position="97"/>
    </location>
</feature>
<comment type="similarity">
    <text evidence="6">Belongs to the nitrite and sulfite reductase 4Fe-4S domain family.</text>
</comment>
<comment type="function">
    <text evidence="4">Catalyzes the reduction of sulfite to sulfide, a step in the biosynthesis of sulfur-containing amino acids and cofactors.</text>
</comment>
<feature type="compositionally biased region" description="Low complexity" evidence="21">
    <location>
        <begin position="10"/>
        <end position="34"/>
    </location>
</feature>
<dbReference type="NCBIfam" id="NF011565">
    <property type="entry name" value="PRK14989.1"/>
    <property type="match status" value="1"/>
</dbReference>
<dbReference type="SUPFAM" id="SSF51905">
    <property type="entry name" value="FAD/NAD(P)-binding domain"/>
    <property type="match status" value="1"/>
</dbReference>
<evidence type="ECO:0000256" key="14">
    <source>
        <dbReference type="ARBA" id="ARBA00022827"/>
    </source>
</evidence>
<protein>
    <recommendedName>
        <fullName evidence="7">assimilatory sulfite reductase (ferredoxin)</fullName>
        <ecNumber evidence="7">1.8.7.1</ecNumber>
    </recommendedName>
</protein>
<reference evidence="27" key="1">
    <citation type="submission" date="2009-02" db="EMBL/GenBank/DDBJ databases">
        <title>Annotation of Streptomyces griseoflavus strain Tu4000.</title>
        <authorList>
            <consortium name="The Broad Institute Genome Sequencing Platform"/>
            <consortium name="Broad Institute Microbial Sequencing Center"/>
            <person name="Fischbach M."/>
            <person name="Godfrey P."/>
            <person name="Ward D."/>
            <person name="Young S."/>
            <person name="Zeng Q."/>
            <person name="Koehrsen M."/>
            <person name="Alvarado L."/>
            <person name="Berlin A.M."/>
            <person name="Bochicchio J."/>
            <person name="Borenstein D."/>
            <person name="Chapman S.B."/>
            <person name="Chen Z."/>
            <person name="Engels R."/>
            <person name="Freedman E."/>
            <person name="Gellesch M."/>
            <person name="Goldberg J."/>
            <person name="Griggs A."/>
            <person name="Gujja S."/>
            <person name="Heilman E.R."/>
            <person name="Heiman D.I."/>
            <person name="Hepburn T.A."/>
            <person name="Howarth C."/>
            <person name="Jen D."/>
            <person name="Larson L."/>
            <person name="Lewis B."/>
            <person name="Mehta T."/>
            <person name="Park D."/>
            <person name="Pearson M."/>
            <person name="Richards J."/>
            <person name="Roberts A."/>
            <person name="Saif S."/>
            <person name="Shea T.D."/>
            <person name="Shenoy N."/>
            <person name="Sisk P."/>
            <person name="Stolte C."/>
            <person name="Sykes S.N."/>
            <person name="Thomson T."/>
            <person name="Walk T."/>
            <person name="White J."/>
            <person name="Yandava C."/>
            <person name="Straight P."/>
            <person name="Clardy J."/>
            <person name="Hung D."/>
            <person name="Kolter R."/>
            <person name="Mekalanos J."/>
            <person name="Walker S."/>
            <person name="Walsh C.T."/>
            <person name="Wieland-Brown L.C."/>
            <person name="Haas B."/>
            <person name="Nusbaum C."/>
            <person name="Birren B."/>
        </authorList>
    </citation>
    <scope>NUCLEOTIDE SEQUENCE [LARGE SCALE GENOMIC DNA]</scope>
    <source>
        <strain evidence="27">Tu4000</strain>
    </source>
</reference>
<dbReference type="GO" id="GO:0042128">
    <property type="term" value="P:nitrate assimilation"/>
    <property type="evidence" value="ECO:0007669"/>
    <property type="project" value="UniProtKB-UniPathway"/>
</dbReference>
<dbReference type="GO" id="GO:0098809">
    <property type="term" value="F:nitrite reductase activity"/>
    <property type="evidence" value="ECO:0007669"/>
    <property type="project" value="InterPro"/>
</dbReference>
<feature type="domain" description="FAD/NAD(P)-binding" evidence="25">
    <location>
        <begin position="177"/>
        <end position="359"/>
    </location>
</feature>
<keyword evidence="11" id="KW-0001">2Fe-2S</keyword>
<dbReference type="GO" id="GO:0051537">
    <property type="term" value="F:2 iron, 2 sulfur cluster binding"/>
    <property type="evidence" value="ECO:0007669"/>
    <property type="project" value="UniProtKB-KW"/>
</dbReference>
<evidence type="ECO:0000256" key="18">
    <source>
        <dbReference type="ARBA" id="ARBA00023063"/>
    </source>
</evidence>
<dbReference type="Proteomes" id="UP000002968">
    <property type="component" value="Unassembled WGS sequence"/>
</dbReference>
<comment type="cofactor">
    <cofactor evidence="19">
        <name>[2Fe-2S] cluster</name>
        <dbReference type="ChEBI" id="CHEBI:190135"/>
    </cofactor>
</comment>
<dbReference type="InterPro" id="IPR036188">
    <property type="entry name" value="FAD/NAD-bd_sf"/>
</dbReference>
<dbReference type="InterPro" id="IPR005117">
    <property type="entry name" value="NiRdtase/SiRdtase_haem-b_fer"/>
</dbReference>
<dbReference type="InterPro" id="IPR006067">
    <property type="entry name" value="NO2/SO3_Rdtase_4Fe4S_dom"/>
</dbReference>
<dbReference type="InterPro" id="IPR007419">
    <property type="entry name" value="BFD-like_2Fe2S-bd_dom"/>
</dbReference>
<gene>
    <name evidence="27" type="ORF">SSRG_04276</name>
</gene>
<feature type="compositionally biased region" description="Low complexity" evidence="21">
    <location>
        <begin position="98"/>
        <end position="111"/>
    </location>
</feature>
<keyword evidence="13" id="KW-0883">Thioether bond</keyword>
<feature type="domain" description="Nitrite/Sulfite reductase ferredoxin-like" evidence="23">
    <location>
        <begin position="632"/>
        <end position="692"/>
    </location>
</feature>
<dbReference type="EC" id="1.8.7.1" evidence="7"/>
<dbReference type="PANTHER" id="PTHR43809">
    <property type="entry name" value="NITRITE REDUCTASE (NADH) LARGE SUBUNIT"/>
    <property type="match status" value="1"/>
</dbReference>
<evidence type="ECO:0000256" key="11">
    <source>
        <dbReference type="ARBA" id="ARBA00022714"/>
    </source>
</evidence>
<evidence type="ECO:0000256" key="4">
    <source>
        <dbReference type="ARBA" id="ARBA00003247"/>
    </source>
</evidence>
<dbReference type="CDD" id="cd19944">
    <property type="entry name" value="NirB_Fer2_BFD-like_2"/>
    <property type="match status" value="1"/>
</dbReference>
<dbReference type="InterPro" id="IPR023753">
    <property type="entry name" value="FAD/NAD-binding_dom"/>
</dbReference>
<evidence type="ECO:0000256" key="10">
    <source>
        <dbReference type="ARBA" id="ARBA00022630"/>
    </source>
</evidence>
<dbReference type="InterPro" id="IPR045854">
    <property type="entry name" value="NO2/SO3_Rdtase_4Fe4S_sf"/>
</dbReference>
<dbReference type="EMBL" id="GG657758">
    <property type="protein sequence ID" value="EFL41472.1"/>
    <property type="molecule type" value="Genomic_DNA"/>
</dbReference>
<evidence type="ECO:0000256" key="17">
    <source>
        <dbReference type="ARBA" id="ARBA00023014"/>
    </source>
</evidence>
<evidence type="ECO:0000256" key="5">
    <source>
        <dbReference type="ARBA" id="ARBA00005096"/>
    </source>
</evidence>
<dbReference type="PROSITE" id="PS00365">
    <property type="entry name" value="NIR_SIR"/>
    <property type="match status" value="1"/>
</dbReference>
<dbReference type="InterPro" id="IPR052034">
    <property type="entry name" value="NasD-like"/>
</dbReference>
<dbReference type="STRING" id="467200.SSRG_04276"/>
<evidence type="ECO:0000256" key="9">
    <source>
        <dbReference type="ARBA" id="ARBA00022617"/>
    </source>
</evidence>
<evidence type="ECO:0000259" key="24">
    <source>
        <dbReference type="Pfam" id="PF04324"/>
    </source>
</evidence>
<dbReference type="InterPro" id="IPR041575">
    <property type="entry name" value="Rubredoxin_C"/>
</dbReference>
<feature type="compositionally biased region" description="Basic residues" evidence="21">
    <location>
        <begin position="197"/>
        <end position="208"/>
    </location>
</feature>